<dbReference type="AlphaFoldDB" id="A0A117NHX9"/>
<evidence type="ECO:0000313" key="2">
    <source>
        <dbReference type="EMBL" id="KUM49025.1"/>
    </source>
</evidence>
<evidence type="ECO:0000256" key="1">
    <source>
        <dbReference type="SAM" id="SignalP"/>
    </source>
</evidence>
<sequence length="48" mass="5592">MIFSVRSVSILQSLFFCVDWFQPASSSDNSVLIPHFVRQHKQHDTSLR</sequence>
<accession>A0A117NHX9</accession>
<geneLocation type="mitochondrion" evidence="2"/>
<keyword evidence="2" id="KW-0496">Mitochondrion</keyword>
<dbReference type="EMBL" id="LKAM01000004">
    <property type="protein sequence ID" value="KUM49025.1"/>
    <property type="molecule type" value="Genomic_DNA"/>
</dbReference>
<gene>
    <name evidence="2" type="ORF">ABT39_MTgene4362</name>
</gene>
<protein>
    <submittedName>
        <fullName evidence="2">Uncharacterized protein</fullName>
    </submittedName>
</protein>
<name>A0A117NHX9_PICGL</name>
<feature type="signal peptide" evidence="1">
    <location>
        <begin position="1"/>
        <end position="26"/>
    </location>
</feature>
<reference evidence="2" key="1">
    <citation type="journal article" date="2015" name="Genome Biol. Evol.">
        <title>Organellar Genomes of White Spruce (Picea glauca): Assembly and Annotation.</title>
        <authorList>
            <person name="Jackman S.D."/>
            <person name="Warren R.L."/>
            <person name="Gibb E.A."/>
            <person name="Vandervalk B.P."/>
            <person name="Mohamadi H."/>
            <person name="Chu J."/>
            <person name="Raymond A."/>
            <person name="Pleasance S."/>
            <person name="Coope R."/>
            <person name="Wildung M.R."/>
            <person name="Ritland C.E."/>
            <person name="Bousquet J."/>
            <person name="Jones S.J."/>
            <person name="Bohlmann J."/>
            <person name="Birol I."/>
        </authorList>
    </citation>
    <scope>NUCLEOTIDE SEQUENCE [LARGE SCALE GENOMIC DNA]</scope>
    <source>
        <tissue evidence="2">Flushing bud</tissue>
    </source>
</reference>
<keyword evidence="1" id="KW-0732">Signal</keyword>
<organism evidence="2">
    <name type="scientific">Picea glauca</name>
    <name type="common">White spruce</name>
    <name type="synonym">Pinus glauca</name>
    <dbReference type="NCBI Taxonomy" id="3330"/>
    <lineage>
        <taxon>Eukaryota</taxon>
        <taxon>Viridiplantae</taxon>
        <taxon>Streptophyta</taxon>
        <taxon>Embryophyta</taxon>
        <taxon>Tracheophyta</taxon>
        <taxon>Spermatophyta</taxon>
        <taxon>Pinopsida</taxon>
        <taxon>Pinidae</taxon>
        <taxon>Conifers I</taxon>
        <taxon>Pinales</taxon>
        <taxon>Pinaceae</taxon>
        <taxon>Picea</taxon>
    </lineage>
</organism>
<feature type="chain" id="PRO_5007152047" evidence="1">
    <location>
        <begin position="27"/>
        <end position="48"/>
    </location>
</feature>
<comment type="caution">
    <text evidence="2">The sequence shown here is derived from an EMBL/GenBank/DDBJ whole genome shotgun (WGS) entry which is preliminary data.</text>
</comment>
<proteinExistence type="predicted"/>